<gene>
    <name evidence="14" type="ORF">ENU14_07225</name>
</gene>
<protein>
    <submittedName>
        <fullName evidence="14">Sodium:solute symporter family protein</fullName>
    </submittedName>
</protein>
<name>A0A7C4DB39_STAMA</name>
<organism evidence="14">
    <name type="scientific">Staphylothermus marinus</name>
    <dbReference type="NCBI Taxonomy" id="2280"/>
    <lineage>
        <taxon>Archaea</taxon>
        <taxon>Thermoproteota</taxon>
        <taxon>Thermoprotei</taxon>
        <taxon>Desulfurococcales</taxon>
        <taxon>Desulfurococcaceae</taxon>
        <taxon>Staphylothermus</taxon>
    </lineage>
</organism>
<proteinExistence type="inferred from homology"/>
<keyword evidence="5 13" id="KW-0812">Transmembrane</keyword>
<evidence type="ECO:0000256" key="7">
    <source>
        <dbReference type="ARBA" id="ARBA00022989"/>
    </source>
</evidence>
<keyword evidence="6" id="KW-0769">Symport</keyword>
<reference evidence="14" key="1">
    <citation type="journal article" date="2020" name="mSystems">
        <title>Genome- and Community-Level Interaction Insights into Carbon Utilization and Element Cycling Functions of Hydrothermarchaeota in Hydrothermal Sediment.</title>
        <authorList>
            <person name="Zhou Z."/>
            <person name="Liu Y."/>
            <person name="Xu W."/>
            <person name="Pan J."/>
            <person name="Luo Z.H."/>
            <person name="Li M."/>
        </authorList>
    </citation>
    <scope>NUCLEOTIDE SEQUENCE [LARGE SCALE GENOMIC DNA]</scope>
    <source>
        <strain evidence="14">SpSt-642</strain>
    </source>
</reference>
<dbReference type="PANTHER" id="PTHR48086">
    <property type="entry name" value="SODIUM/PROLINE SYMPORTER-RELATED"/>
    <property type="match status" value="1"/>
</dbReference>
<dbReference type="InterPro" id="IPR001734">
    <property type="entry name" value="Na/solute_symporter"/>
</dbReference>
<evidence type="ECO:0000256" key="11">
    <source>
        <dbReference type="ARBA" id="ARBA00023201"/>
    </source>
</evidence>
<feature type="transmembrane region" description="Helical" evidence="13">
    <location>
        <begin position="374"/>
        <end position="395"/>
    </location>
</feature>
<feature type="transmembrane region" description="Helical" evidence="13">
    <location>
        <begin position="455"/>
        <end position="479"/>
    </location>
</feature>
<keyword evidence="9" id="KW-0406">Ion transport</keyword>
<feature type="transmembrane region" description="Helical" evidence="13">
    <location>
        <begin position="120"/>
        <end position="139"/>
    </location>
</feature>
<comment type="similarity">
    <text evidence="2 12">Belongs to the sodium:solute symporter (SSF) (TC 2.A.21) family.</text>
</comment>
<evidence type="ECO:0000256" key="1">
    <source>
        <dbReference type="ARBA" id="ARBA00004651"/>
    </source>
</evidence>
<keyword evidence="10 13" id="KW-0472">Membrane</keyword>
<dbReference type="Pfam" id="PF00474">
    <property type="entry name" value="SSF"/>
    <property type="match status" value="1"/>
</dbReference>
<feature type="transmembrane region" description="Helical" evidence="13">
    <location>
        <begin position="6"/>
        <end position="25"/>
    </location>
</feature>
<feature type="transmembrane region" description="Helical" evidence="13">
    <location>
        <begin position="277"/>
        <end position="301"/>
    </location>
</feature>
<evidence type="ECO:0000256" key="13">
    <source>
        <dbReference type="SAM" id="Phobius"/>
    </source>
</evidence>
<feature type="transmembrane region" description="Helical" evidence="13">
    <location>
        <begin position="432"/>
        <end position="449"/>
    </location>
</feature>
<feature type="transmembrane region" description="Helical" evidence="13">
    <location>
        <begin position="78"/>
        <end position="99"/>
    </location>
</feature>
<evidence type="ECO:0000256" key="9">
    <source>
        <dbReference type="ARBA" id="ARBA00023065"/>
    </source>
</evidence>
<evidence type="ECO:0000256" key="4">
    <source>
        <dbReference type="ARBA" id="ARBA00022475"/>
    </source>
</evidence>
<comment type="subcellular location">
    <subcellularLocation>
        <location evidence="1">Cell membrane</location>
        <topology evidence="1">Multi-pass membrane protein</topology>
    </subcellularLocation>
</comment>
<evidence type="ECO:0000256" key="5">
    <source>
        <dbReference type="ARBA" id="ARBA00022692"/>
    </source>
</evidence>
<dbReference type="GO" id="GO:0006814">
    <property type="term" value="P:sodium ion transport"/>
    <property type="evidence" value="ECO:0007669"/>
    <property type="project" value="UniProtKB-KW"/>
</dbReference>
<keyword evidence="7 13" id="KW-1133">Transmembrane helix</keyword>
<accession>A0A7C4DB39</accession>
<dbReference type="InterPro" id="IPR050277">
    <property type="entry name" value="Sodium:Solute_Symporter"/>
</dbReference>
<evidence type="ECO:0000256" key="3">
    <source>
        <dbReference type="ARBA" id="ARBA00022448"/>
    </source>
</evidence>
<dbReference type="AlphaFoldDB" id="A0A7C4DB39"/>
<evidence type="ECO:0000256" key="6">
    <source>
        <dbReference type="ARBA" id="ARBA00022847"/>
    </source>
</evidence>
<dbReference type="EMBL" id="DTBJ01000060">
    <property type="protein sequence ID" value="HGM59353.1"/>
    <property type="molecule type" value="Genomic_DNA"/>
</dbReference>
<evidence type="ECO:0000256" key="2">
    <source>
        <dbReference type="ARBA" id="ARBA00006434"/>
    </source>
</evidence>
<keyword evidence="3" id="KW-0813">Transport</keyword>
<comment type="caution">
    <text evidence="14">The sequence shown here is derived from an EMBL/GenBank/DDBJ whole genome shotgun (WGS) entry which is preliminary data.</text>
</comment>
<feature type="transmembrane region" description="Helical" evidence="13">
    <location>
        <begin position="332"/>
        <end position="353"/>
    </location>
</feature>
<dbReference type="PANTHER" id="PTHR48086:SF3">
    <property type="entry name" value="SODIUM_PROLINE SYMPORTER"/>
    <property type="match status" value="1"/>
</dbReference>
<dbReference type="PROSITE" id="PS50283">
    <property type="entry name" value="NA_SOLUT_SYMP_3"/>
    <property type="match status" value="1"/>
</dbReference>
<dbReference type="CDD" id="cd10322">
    <property type="entry name" value="SLC5sbd"/>
    <property type="match status" value="1"/>
</dbReference>
<sequence>MVLYQWSSIIVIIVWLLISYVYGFLKTRRGKRSVEEWFVAGRRLGLIVLWLSLGANIYSSYTFLGLPGLAACKGFEAFTIILYGMIGYLLGFWLIPLFWREARDRKWLTIADAFQDLYNSRIMGIYIALTTSLWSIPYIQLQLQGMGYIIETSSYGLIKQEIAVISSFIVLTILIVFGGMISVTSINALQGALMLLSIWLLGLIAPLILFGNYTELFNTLINASKINPDFHIIPSREDYLFLYTTILAAPLGFWLWPNRLHNIFAARDEKIVKKNMVLTSIFQLSQFPAVIVGLTATGLFIRGELASSLSEFRKIADKSFMEVAIRVFNNPLLIGLIGAGALAASLSTAAAILHTCASLFSKNIAANKSSEEKIMLYARLFTVIIGIISLLLALYSPGVLVYLLLIGYAGIIQLFPIYIVKLKKPEFINTQIAIISSATGMITALVFNITKPFPYIYDGFIGLLLNLTVMSIGIFIKYFKQLRVKNK</sequence>
<feature type="transmembrane region" description="Helical" evidence="13">
    <location>
        <begin position="239"/>
        <end position="256"/>
    </location>
</feature>
<keyword evidence="11" id="KW-0739">Sodium transport</keyword>
<dbReference type="GO" id="GO:0015293">
    <property type="term" value="F:symporter activity"/>
    <property type="evidence" value="ECO:0007669"/>
    <property type="project" value="UniProtKB-KW"/>
</dbReference>
<keyword evidence="4" id="KW-1003">Cell membrane</keyword>
<feature type="transmembrane region" description="Helical" evidence="13">
    <location>
        <begin position="162"/>
        <end position="181"/>
    </location>
</feature>
<feature type="transmembrane region" description="Helical" evidence="13">
    <location>
        <begin position="46"/>
        <end position="66"/>
    </location>
</feature>
<dbReference type="Gene3D" id="1.20.1730.10">
    <property type="entry name" value="Sodium/glucose cotransporter"/>
    <property type="match status" value="1"/>
</dbReference>
<feature type="transmembrane region" description="Helical" evidence="13">
    <location>
        <begin position="401"/>
        <end position="420"/>
    </location>
</feature>
<evidence type="ECO:0000256" key="10">
    <source>
        <dbReference type="ARBA" id="ARBA00023136"/>
    </source>
</evidence>
<evidence type="ECO:0000256" key="8">
    <source>
        <dbReference type="ARBA" id="ARBA00023053"/>
    </source>
</evidence>
<keyword evidence="8" id="KW-0915">Sodium</keyword>
<evidence type="ECO:0000313" key="14">
    <source>
        <dbReference type="EMBL" id="HGM59353.1"/>
    </source>
</evidence>
<feature type="transmembrane region" description="Helical" evidence="13">
    <location>
        <begin position="193"/>
        <end position="213"/>
    </location>
</feature>
<evidence type="ECO:0000256" key="12">
    <source>
        <dbReference type="RuleBase" id="RU362091"/>
    </source>
</evidence>
<dbReference type="GO" id="GO:0005886">
    <property type="term" value="C:plasma membrane"/>
    <property type="evidence" value="ECO:0007669"/>
    <property type="project" value="UniProtKB-SubCell"/>
</dbReference>
<dbReference type="InterPro" id="IPR038377">
    <property type="entry name" value="Na/Glc_symporter_sf"/>
</dbReference>